<evidence type="ECO:0000256" key="9">
    <source>
        <dbReference type="HAMAP-Rule" id="MF_00530"/>
    </source>
</evidence>
<evidence type="ECO:0000256" key="6">
    <source>
        <dbReference type="ARBA" id="ARBA00023136"/>
    </source>
</evidence>
<organism evidence="11 12">
    <name type="scientific">Roseiconus nitratireducens</name>
    <dbReference type="NCBI Taxonomy" id="2605748"/>
    <lineage>
        <taxon>Bacteria</taxon>
        <taxon>Pseudomonadati</taxon>
        <taxon>Planctomycetota</taxon>
        <taxon>Planctomycetia</taxon>
        <taxon>Pirellulales</taxon>
        <taxon>Pirellulaceae</taxon>
        <taxon>Roseiconus</taxon>
    </lineage>
</organism>
<dbReference type="PANTHER" id="PTHR13822">
    <property type="entry name" value="ATP SYNTHASE DELTA/EPSILON CHAIN"/>
    <property type="match status" value="1"/>
</dbReference>
<keyword evidence="7 9" id="KW-0139">CF(1)</keyword>
<keyword evidence="9" id="KW-0375">Hydrogen ion transport</keyword>
<gene>
    <name evidence="9" type="primary">atpC</name>
    <name evidence="11" type="ORF">FYK55_05900</name>
</gene>
<dbReference type="InterPro" id="IPR020546">
    <property type="entry name" value="ATP_synth_F1_dsu/esu_N"/>
</dbReference>
<accession>A0A5M6DCT1</accession>
<dbReference type="AlphaFoldDB" id="A0A5M6DCT1"/>
<dbReference type="InterPro" id="IPR036771">
    <property type="entry name" value="ATPsynth_dsu/esu_N"/>
</dbReference>
<dbReference type="EMBL" id="VWOX01000003">
    <property type="protein sequence ID" value="KAA5545203.1"/>
    <property type="molecule type" value="Genomic_DNA"/>
</dbReference>
<dbReference type="GO" id="GO:0005886">
    <property type="term" value="C:plasma membrane"/>
    <property type="evidence" value="ECO:0007669"/>
    <property type="project" value="UniProtKB-SubCell"/>
</dbReference>
<comment type="similarity">
    <text evidence="3 9">Belongs to the ATPase epsilon chain family.</text>
</comment>
<keyword evidence="6 9" id="KW-0472">Membrane</keyword>
<keyword evidence="5 9" id="KW-0406">Ion transport</keyword>
<keyword evidence="8 9" id="KW-0066">ATP synthesis</keyword>
<evidence type="ECO:0000256" key="4">
    <source>
        <dbReference type="ARBA" id="ARBA00022448"/>
    </source>
</evidence>
<evidence type="ECO:0000256" key="1">
    <source>
        <dbReference type="ARBA" id="ARBA00003543"/>
    </source>
</evidence>
<keyword evidence="9" id="KW-1003">Cell membrane</keyword>
<evidence type="ECO:0000313" key="11">
    <source>
        <dbReference type="EMBL" id="KAA5545203.1"/>
    </source>
</evidence>
<keyword evidence="12" id="KW-1185">Reference proteome</keyword>
<name>A0A5M6DCT1_9BACT</name>
<dbReference type="GO" id="GO:0005524">
    <property type="term" value="F:ATP binding"/>
    <property type="evidence" value="ECO:0007669"/>
    <property type="project" value="UniProtKB-UniRule"/>
</dbReference>
<evidence type="ECO:0000256" key="8">
    <source>
        <dbReference type="ARBA" id="ARBA00023310"/>
    </source>
</evidence>
<comment type="subunit">
    <text evidence="9">F-type ATPases have 2 components, CF(1) - the catalytic core - and CF(0) - the membrane proton channel. CF(1) has five subunits: alpha(3), beta(3), gamma(1), delta(1), epsilon(1). CF(0) has three main subunits: a, b and c.</text>
</comment>
<evidence type="ECO:0000256" key="2">
    <source>
        <dbReference type="ARBA" id="ARBA00004184"/>
    </source>
</evidence>
<keyword evidence="4 9" id="KW-0813">Transport</keyword>
<evidence type="ECO:0000256" key="3">
    <source>
        <dbReference type="ARBA" id="ARBA00005712"/>
    </source>
</evidence>
<proteinExistence type="inferred from homology"/>
<protein>
    <recommendedName>
        <fullName evidence="9">ATP synthase epsilon chain</fullName>
    </recommendedName>
    <alternativeName>
        <fullName evidence="9">ATP synthase F1 sector epsilon subunit</fullName>
    </alternativeName>
    <alternativeName>
        <fullName evidence="9">F-ATPase epsilon subunit</fullName>
    </alternativeName>
</protein>
<dbReference type="InterPro" id="IPR001469">
    <property type="entry name" value="ATP_synth_F1_dsu/esu"/>
</dbReference>
<dbReference type="GO" id="GO:0046933">
    <property type="term" value="F:proton-transporting ATP synthase activity, rotational mechanism"/>
    <property type="evidence" value="ECO:0007669"/>
    <property type="project" value="UniProtKB-UniRule"/>
</dbReference>
<comment type="function">
    <text evidence="1 9">Produces ATP from ADP in the presence of a proton gradient across the membrane.</text>
</comment>
<evidence type="ECO:0000256" key="7">
    <source>
        <dbReference type="ARBA" id="ARBA00023196"/>
    </source>
</evidence>
<evidence type="ECO:0000256" key="5">
    <source>
        <dbReference type="ARBA" id="ARBA00023065"/>
    </source>
</evidence>
<dbReference type="Proteomes" id="UP000324479">
    <property type="component" value="Unassembled WGS sequence"/>
</dbReference>
<dbReference type="CDD" id="cd12152">
    <property type="entry name" value="F1-ATPase_delta"/>
    <property type="match status" value="1"/>
</dbReference>
<reference evidence="11 12" key="1">
    <citation type="submission" date="2019-08" db="EMBL/GenBank/DDBJ databases">
        <authorList>
            <person name="Dhanesh K."/>
            <person name="Kumar G."/>
            <person name="Sasikala C."/>
            <person name="Venkata Ramana C."/>
        </authorList>
    </citation>
    <scope>NUCLEOTIDE SEQUENCE [LARGE SCALE GENOMIC DNA]</scope>
    <source>
        <strain evidence="11 12">JC645</strain>
    </source>
</reference>
<sequence length="128" mass="13826">MAIRCIVVTPERTELDCEANSVTLPMFDGSLGILPGRAPMIGRLGFGTLQLDTASGTKHYFVDGGFAQVEDNVVSLLTSRSIPIDKLESDSAETALDEALAMPSKTPEQMQLKDTAVRRARGMLRSAR</sequence>
<comment type="caution">
    <text evidence="11">The sequence shown here is derived from an EMBL/GenBank/DDBJ whole genome shotgun (WGS) entry which is preliminary data.</text>
</comment>
<feature type="domain" description="ATP synthase F1 complex delta/epsilon subunit N-terminal" evidence="10">
    <location>
        <begin position="4"/>
        <end position="79"/>
    </location>
</feature>
<dbReference type="SUPFAM" id="SSF51344">
    <property type="entry name" value="Epsilon subunit of F1F0-ATP synthase N-terminal domain"/>
    <property type="match status" value="1"/>
</dbReference>
<evidence type="ECO:0000259" key="10">
    <source>
        <dbReference type="Pfam" id="PF02823"/>
    </source>
</evidence>
<dbReference type="GO" id="GO:0012505">
    <property type="term" value="C:endomembrane system"/>
    <property type="evidence" value="ECO:0007669"/>
    <property type="project" value="UniProtKB-SubCell"/>
</dbReference>
<dbReference type="Gene3D" id="2.60.15.10">
    <property type="entry name" value="F0F1 ATP synthase delta/epsilon subunit, N-terminal"/>
    <property type="match status" value="1"/>
</dbReference>
<dbReference type="GO" id="GO:0045259">
    <property type="term" value="C:proton-transporting ATP synthase complex"/>
    <property type="evidence" value="ECO:0007669"/>
    <property type="project" value="UniProtKB-KW"/>
</dbReference>
<evidence type="ECO:0000313" key="12">
    <source>
        <dbReference type="Proteomes" id="UP000324479"/>
    </source>
</evidence>
<dbReference type="PANTHER" id="PTHR13822:SF10">
    <property type="entry name" value="ATP SYNTHASE EPSILON CHAIN, CHLOROPLASTIC"/>
    <property type="match status" value="1"/>
</dbReference>
<dbReference type="RefSeq" id="WP_150075472.1">
    <property type="nucleotide sequence ID" value="NZ_VWOX01000003.1"/>
</dbReference>
<dbReference type="HAMAP" id="MF_00530">
    <property type="entry name" value="ATP_synth_epsil_bac"/>
    <property type="match status" value="1"/>
</dbReference>
<dbReference type="Pfam" id="PF02823">
    <property type="entry name" value="ATP-synt_DE_N"/>
    <property type="match status" value="1"/>
</dbReference>
<comment type="subcellular location">
    <subcellularLocation>
        <location evidence="9">Cell membrane</location>
        <topology evidence="9">Peripheral membrane protein</topology>
    </subcellularLocation>
    <subcellularLocation>
        <location evidence="2">Endomembrane system</location>
        <topology evidence="2">Peripheral membrane protein</topology>
    </subcellularLocation>
</comment>